<evidence type="ECO:0000256" key="1">
    <source>
        <dbReference type="SAM" id="MobiDB-lite"/>
    </source>
</evidence>
<keyword evidence="3" id="KW-1185">Reference proteome</keyword>
<proteinExistence type="predicted"/>
<dbReference type="Proteomes" id="UP000447434">
    <property type="component" value="Chromosome 7"/>
</dbReference>
<dbReference type="EMBL" id="WOCE01000007">
    <property type="protein sequence ID" value="KAE9610706.1"/>
    <property type="molecule type" value="Genomic_DNA"/>
</dbReference>
<dbReference type="AlphaFoldDB" id="A0A6A4QB29"/>
<organism evidence="2 3">
    <name type="scientific">Lupinus albus</name>
    <name type="common">White lupine</name>
    <name type="synonym">Lupinus termis</name>
    <dbReference type="NCBI Taxonomy" id="3870"/>
    <lineage>
        <taxon>Eukaryota</taxon>
        <taxon>Viridiplantae</taxon>
        <taxon>Streptophyta</taxon>
        <taxon>Embryophyta</taxon>
        <taxon>Tracheophyta</taxon>
        <taxon>Spermatophyta</taxon>
        <taxon>Magnoliopsida</taxon>
        <taxon>eudicotyledons</taxon>
        <taxon>Gunneridae</taxon>
        <taxon>Pentapetalae</taxon>
        <taxon>rosids</taxon>
        <taxon>fabids</taxon>
        <taxon>Fabales</taxon>
        <taxon>Fabaceae</taxon>
        <taxon>Papilionoideae</taxon>
        <taxon>50 kb inversion clade</taxon>
        <taxon>genistoids sensu lato</taxon>
        <taxon>core genistoids</taxon>
        <taxon>Genisteae</taxon>
        <taxon>Lupinus</taxon>
    </lineage>
</organism>
<protein>
    <submittedName>
        <fullName evidence="2">Uncharacterized protein</fullName>
    </submittedName>
</protein>
<name>A0A6A4QB29_LUPAL</name>
<accession>A0A6A4QB29</accession>
<feature type="region of interest" description="Disordered" evidence="1">
    <location>
        <begin position="1"/>
        <end position="39"/>
    </location>
</feature>
<gene>
    <name evidence="2" type="ORF">Lalb_Chr07g0189451</name>
</gene>
<reference evidence="3" key="1">
    <citation type="journal article" date="2020" name="Nat. Commun.">
        <title>Genome sequence of the cluster root forming white lupin.</title>
        <authorList>
            <person name="Hufnagel B."/>
            <person name="Marques A."/>
            <person name="Soriano A."/>
            <person name="Marques L."/>
            <person name="Divol F."/>
            <person name="Doumas P."/>
            <person name="Sallet E."/>
            <person name="Mancinotti D."/>
            <person name="Carrere S."/>
            <person name="Marande W."/>
            <person name="Arribat S."/>
            <person name="Keller J."/>
            <person name="Huneau C."/>
            <person name="Blein T."/>
            <person name="Aime D."/>
            <person name="Laguerre M."/>
            <person name="Taylor J."/>
            <person name="Schubert V."/>
            <person name="Nelson M."/>
            <person name="Geu-Flores F."/>
            <person name="Crespi M."/>
            <person name="Gallardo-Guerrero K."/>
            <person name="Delaux P.-M."/>
            <person name="Salse J."/>
            <person name="Berges H."/>
            <person name="Guyot R."/>
            <person name="Gouzy J."/>
            <person name="Peret B."/>
        </authorList>
    </citation>
    <scope>NUCLEOTIDE SEQUENCE [LARGE SCALE GENOMIC DNA]</scope>
    <source>
        <strain evidence="3">cv. Amiga</strain>
    </source>
</reference>
<feature type="compositionally biased region" description="Low complexity" evidence="1">
    <location>
        <begin position="9"/>
        <end position="21"/>
    </location>
</feature>
<sequence>MSSSKGDQSSEASFAGSSTSANERLSGPHTLDPALIGHLDDSDYTTKEERTNLSSGVHYVNGNTDIPIWIVYLRFGCHGETTCWIKLFISLCNL</sequence>
<evidence type="ECO:0000313" key="3">
    <source>
        <dbReference type="Proteomes" id="UP000447434"/>
    </source>
</evidence>
<comment type="caution">
    <text evidence="2">The sequence shown here is derived from an EMBL/GenBank/DDBJ whole genome shotgun (WGS) entry which is preliminary data.</text>
</comment>
<evidence type="ECO:0000313" key="2">
    <source>
        <dbReference type="EMBL" id="KAE9610706.1"/>
    </source>
</evidence>